<feature type="domain" description="Phytase-like" evidence="2">
    <location>
        <begin position="57"/>
        <end position="361"/>
    </location>
</feature>
<evidence type="ECO:0000259" key="2">
    <source>
        <dbReference type="Pfam" id="PF13449"/>
    </source>
</evidence>
<dbReference type="PANTHER" id="PTHR37957">
    <property type="entry name" value="BLR7070 PROTEIN"/>
    <property type="match status" value="1"/>
</dbReference>
<reference evidence="3 4" key="1">
    <citation type="submission" date="2022-04" db="EMBL/GenBank/DDBJ databases">
        <title>Positive selection, recombination, and allopatry shape intraspecific diversity of widespread and dominant cyanobacteria.</title>
        <authorList>
            <person name="Wei J."/>
            <person name="Shu W."/>
            <person name="Hu C."/>
        </authorList>
    </citation>
    <scope>NUCLEOTIDE SEQUENCE [LARGE SCALE GENOMIC DNA]</scope>
    <source>
        <strain evidence="3 4">GB2-A5</strain>
    </source>
</reference>
<protein>
    <submittedName>
        <fullName evidence="3">Esterase-like activity of phytase family protein</fullName>
    </submittedName>
</protein>
<dbReference type="Proteomes" id="UP001442494">
    <property type="component" value="Unassembled WGS sequence"/>
</dbReference>
<gene>
    <name evidence="3" type="ORF">NDI37_12755</name>
</gene>
<keyword evidence="1" id="KW-0732">Signal</keyword>
<evidence type="ECO:0000313" key="3">
    <source>
        <dbReference type="EMBL" id="MEP0865337.1"/>
    </source>
</evidence>
<dbReference type="SUPFAM" id="SSF101898">
    <property type="entry name" value="NHL repeat"/>
    <property type="match status" value="1"/>
</dbReference>
<feature type="chain" id="PRO_5045294963" evidence="1">
    <location>
        <begin position="29"/>
        <end position="408"/>
    </location>
</feature>
<name>A0ABV0JPL1_9CYAN</name>
<evidence type="ECO:0000256" key="1">
    <source>
        <dbReference type="SAM" id="SignalP"/>
    </source>
</evidence>
<dbReference type="InterPro" id="IPR027372">
    <property type="entry name" value="Phytase-like_dom"/>
</dbReference>
<sequence>MQKITRFLKPLRKISLSLVGGFTTAIIAAHPSEAVTITGVDFLGQSTFPTQTFFQETQLGGLSGITYDPAKNVYYSISDDRSQFNPARFYTLQIDISDGLEQGEVTPLEVTTLLNQNNQPFPALSLDPEGIALTSNGTVFISSEGDANQLINPFVNEFSLSGQQLKALPVPEKFFPTADKSSGIRNNLSFESLTLTPNQKYLFTATENALFQDGAAADINISSPSRILKYDLSAGKPVAEFLYVTEPVAAAPIPATDFKTNGLVDLLAVDDNTFLSLERSFSVGVGNTIKLFEVSLEKATDISNINSLSQIDIKSIKTAKKELLLDFSELKLTLDNIEGLTFGPDLADGRKSLIVVSDNNFSDTQFTQILAFGVKTRSPREVPEPSAIASFAFLALVGLQLKRRVHSS</sequence>
<dbReference type="PANTHER" id="PTHR37957:SF1">
    <property type="entry name" value="PHYTASE-LIKE DOMAIN-CONTAINING PROTEIN"/>
    <property type="match status" value="1"/>
</dbReference>
<organism evidence="3 4">
    <name type="scientific">Funiculus sociatus GB2-A5</name>
    <dbReference type="NCBI Taxonomy" id="2933946"/>
    <lineage>
        <taxon>Bacteria</taxon>
        <taxon>Bacillati</taxon>
        <taxon>Cyanobacteriota</taxon>
        <taxon>Cyanophyceae</taxon>
        <taxon>Coleofasciculales</taxon>
        <taxon>Coleofasciculaceae</taxon>
        <taxon>Funiculus</taxon>
    </lineage>
</organism>
<comment type="caution">
    <text evidence="3">The sequence shown here is derived from an EMBL/GenBank/DDBJ whole genome shotgun (WGS) entry which is preliminary data.</text>
</comment>
<dbReference type="Pfam" id="PF13449">
    <property type="entry name" value="Phytase-like"/>
    <property type="match status" value="1"/>
</dbReference>
<keyword evidence="4" id="KW-1185">Reference proteome</keyword>
<accession>A0ABV0JPL1</accession>
<feature type="signal peptide" evidence="1">
    <location>
        <begin position="1"/>
        <end position="28"/>
    </location>
</feature>
<dbReference type="RefSeq" id="WP_190419870.1">
    <property type="nucleotide sequence ID" value="NZ_JAMPKK010000024.1"/>
</dbReference>
<evidence type="ECO:0000313" key="4">
    <source>
        <dbReference type="Proteomes" id="UP001442494"/>
    </source>
</evidence>
<proteinExistence type="predicted"/>
<dbReference type="EMBL" id="JAMPKK010000024">
    <property type="protein sequence ID" value="MEP0865337.1"/>
    <property type="molecule type" value="Genomic_DNA"/>
</dbReference>